<dbReference type="AlphaFoldDB" id="A0A4U5NGK0"/>
<gene>
    <name evidence="2" type="ORF">L596_015634</name>
</gene>
<dbReference type="OrthoDB" id="10029846at2759"/>
<dbReference type="PROSITE" id="PS51257">
    <property type="entry name" value="PROKAR_LIPOPROTEIN"/>
    <property type="match status" value="1"/>
</dbReference>
<keyword evidence="3" id="KW-1185">Reference proteome</keyword>
<comment type="caution">
    <text evidence="2">The sequence shown here is derived from an EMBL/GenBank/DDBJ whole genome shotgun (WGS) entry which is preliminary data.</text>
</comment>
<evidence type="ECO:0008006" key="4">
    <source>
        <dbReference type="Google" id="ProtNLM"/>
    </source>
</evidence>
<reference evidence="2 3" key="2">
    <citation type="journal article" date="2019" name="G3 (Bethesda)">
        <title>Hybrid Assembly of the Genome of the Entomopathogenic Nematode Steinernema carpocapsae Identifies the X-Chromosome.</title>
        <authorList>
            <person name="Serra L."/>
            <person name="Macchietto M."/>
            <person name="Macias-Munoz A."/>
            <person name="McGill C.J."/>
            <person name="Rodriguez I.M."/>
            <person name="Rodriguez B."/>
            <person name="Murad R."/>
            <person name="Mortazavi A."/>
        </authorList>
    </citation>
    <scope>NUCLEOTIDE SEQUENCE [LARGE SCALE GENOMIC DNA]</scope>
    <source>
        <strain evidence="2 3">ALL</strain>
    </source>
</reference>
<keyword evidence="1" id="KW-0732">Signal</keyword>
<dbReference type="EMBL" id="AZBU02000004">
    <property type="protein sequence ID" value="TKR81820.1"/>
    <property type="molecule type" value="Genomic_DNA"/>
</dbReference>
<evidence type="ECO:0000313" key="3">
    <source>
        <dbReference type="Proteomes" id="UP000298663"/>
    </source>
</evidence>
<feature type="signal peptide" evidence="1">
    <location>
        <begin position="1"/>
        <end position="31"/>
    </location>
</feature>
<dbReference type="Proteomes" id="UP000298663">
    <property type="component" value="Unassembled WGS sequence"/>
</dbReference>
<protein>
    <recommendedName>
        <fullName evidence="4">SXP/RAL-2 family protein Ani s 5-like cation-binding domain-containing protein</fullName>
    </recommendedName>
</protein>
<organism evidence="2 3">
    <name type="scientific">Steinernema carpocapsae</name>
    <name type="common">Entomopathogenic nematode</name>
    <dbReference type="NCBI Taxonomy" id="34508"/>
    <lineage>
        <taxon>Eukaryota</taxon>
        <taxon>Metazoa</taxon>
        <taxon>Ecdysozoa</taxon>
        <taxon>Nematoda</taxon>
        <taxon>Chromadorea</taxon>
        <taxon>Rhabditida</taxon>
        <taxon>Tylenchina</taxon>
        <taxon>Panagrolaimomorpha</taxon>
        <taxon>Strongyloidoidea</taxon>
        <taxon>Steinernematidae</taxon>
        <taxon>Steinernema</taxon>
    </lineage>
</organism>
<evidence type="ECO:0000256" key="1">
    <source>
        <dbReference type="SAM" id="SignalP"/>
    </source>
</evidence>
<proteinExistence type="predicted"/>
<sequence length="207" mass="23832">MDWGARMDRSGKLLACTLVLFSCLLISFSYAKPVGTDNPAFLVFYHKYPKPLVLNLTKTEEDLIKKSASPKTKTSNVMAQAAQIKDKHPEIYEKVLAYKIKRKERKDAEESRPEAVRKFIDERTVFGIQEDKNAFPGELKKAAVALKAMKNEEKKVLLEYYPNLKIVLEDLYFKRIASDKSKLNEVVKNLMDEFETFEVIDNFIAKV</sequence>
<reference evidence="2 3" key="1">
    <citation type="journal article" date="2015" name="Genome Biol.">
        <title>Comparative genomics of Steinernema reveals deeply conserved gene regulatory networks.</title>
        <authorList>
            <person name="Dillman A.R."/>
            <person name="Macchietto M."/>
            <person name="Porter C.F."/>
            <person name="Rogers A."/>
            <person name="Williams B."/>
            <person name="Antoshechkin I."/>
            <person name="Lee M.M."/>
            <person name="Goodwin Z."/>
            <person name="Lu X."/>
            <person name="Lewis E.E."/>
            <person name="Goodrich-Blair H."/>
            <person name="Stock S.P."/>
            <person name="Adams B.J."/>
            <person name="Sternberg P.W."/>
            <person name="Mortazavi A."/>
        </authorList>
    </citation>
    <scope>NUCLEOTIDE SEQUENCE [LARGE SCALE GENOMIC DNA]</scope>
    <source>
        <strain evidence="2 3">ALL</strain>
    </source>
</reference>
<feature type="chain" id="PRO_5020811676" description="SXP/RAL-2 family protein Ani s 5-like cation-binding domain-containing protein" evidence="1">
    <location>
        <begin position="32"/>
        <end position="207"/>
    </location>
</feature>
<accession>A0A4U5NGK0</accession>
<name>A0A4U5NGK0_STECR</name>
<evidence type="ECO:0000313" key="2">
    <source>
        <dbReference type="EMBL" id="TKR81820.1"/>
    </source>
</evidence>